<evidence type="ECO:0000313" key="6">
    <source>
        <dbReference type="EMBL" id="BCJ38828.1"/>
    </source>
</evidence>
<dbReference type="InterPro" id="IPR011251">
    <property type="entry name" value="Luciferase-like_dom"/>
</dbReference>
<evidence type="ECO:0000256" key="4">
    <source>
        <dbReference type="ARBA" id="ARBA00023033"/>
    </source>
</evidence>
<evidence type="ECO:0000256" key="1">
    <source>
        <dbReference type="ARBA" id="ARBA00022630"/>
    </source>
</evidence>
<evidence type="ECO:0000313" key="7">
    <source>
        <dbReference type="Proteomes" id="UP000611640"/>
    </source>
</evidence>
<protein>
    <submittedName>
        <fullName evidence="6">Luciferase-like protein</fullName>
    </submittedName>
</protein>
<dbReference type="Pfam" id="PF00296">
    <property type="entry name" value="Bac_luciferase"/>
    <property type="match status" value="1"/>
</dbReference>
<sequence length="280" mass="30451">MGVSYAVGLPNVGEFGDPRTLLELAVAAEESGWHGVFVWDHVLYHQPDWPVANSIVVLSAIAARTQRIRLAPLMTALPRRRVQVVAREIATLDVLSGGRTIFGAGLGSMDREYAAFGENASLRARARRLDASLSVLADLWAGEAVSRGDPVPVEQVSMRPTPVQQPRPPIWCAGRWPATAGFRRAAAWDGVLPTHTDYGRGTIMPAGTLGEIRDLIATRRSGMQGFDIALEGRTEPATATETIRPYVRGGLTWWVEAMGWWRGGVREAWARILAGPPDSP</sequence>
<proteinExistence type="predicted"/>
<keyword evidence="2" id="KW-0288">FMN</keyword>
<dbReference type="GO" id="GO:0046306">
    <property type="term" value="P:alkanesulfonate catabolic process"/>
    <property type="evidence" value="ECO:0007669"/>
    <property type="project" value="TreeGrafter"/>
</dbReference>
<keyword evidence="4" id="KW-0503">Monooxygenase</keyword>
<reference evidence="6 7" key="1">
    <citation type="submission" date="2020-08" db="EMBL/GenBank/DDBJ databases">
        <title>Whole genome shotgun sequence of Actinocatenispora thailandica NBRC 105041.</title>
        <authorList>
            <person name="Komaki H."/>
            <person name="Tamura T."/>
        </authorList>
    </citation>
    <scope>NUCLEOTIDE SEQUENCE [LARGE SCALE GENOMIC DNA]</scope>
    <source>
        <strain evidence="6 7">NBRC 105041</strain>
    </source>
</reference>
<evidence type="ECO:0000256" key="3">
    <source>
        <dbReference type="ARBA" id="ARBA00023002"/>
    </source>
</evidence>
<name>A0A7R7I193_9ACTN</name>
<dbReference type="GO" id="GO:0008726">
    <property type="term" value="F:alkanesulfonate monooxygenase activity"/>
    <property type="evidence" value="ECO:0007669"/>
    <property type="project" value="TreeGrafter"/>
</dbReference>
<dbReference type="Proteomes" id="UP000611640">
    <property type="component" value="Chromosome"/>
</dbReference>
<dbReference type="EMBL" id="AP023355">
    <property type="protein sequence ID" value="BCJ38828.1"/>
    <property type="molecule type" value="Genomic_DNA"/>
</dbReference>
<feature type="domain" description="Luciferase-like" evidence="5">
    <location>
        <begin position="16"/>
        <end position="182"/>
    </location>
</feature>
<dbReference type="RefSeq" id="WP_203964805.1">
    <property type="nucleotide sequence ID" value="NZ_AP023355.1"/>
</dbReference>
<keyword evidence="3" id="KW-0560">Oxidoreductase</keyword>
<dbReference type="Gene3D" id="3.20.20.30">
    <property type="entry name" value="Luciferase-like domain"/>
    <property type="match status" value="1"/>
</dbReference>
<accession>A0A7R7I193</accession>
<dbReference type="PANTHER" id="PTHR42847">
    <property type="entry name" value="ALKANESULFONATE MONOOXYGENASE"/>
    <property type="match status" value="1"/>
</dbReference>
<dbReference type="KEGG" id="atl:Athai_63310"/>
<keyword evidence="1" id="KW-0285">Flavoprotein</keyword>
<dbReference type="SUPFAM" id="SSF51679">
    <property type="entry name" value="Bacterial luciferase-like"/>
    <property type="match status" value="1"/>
</dbReference>
<dbReference type="InterPro" id="IPR050172">
    <property type="entry name" value="SsuD_RutA_monooxygenase"/>
</dbReference>
<organism evidence="6 7">
    <name type="scientific">Actinocatenispora thailandica</name>
    <dbReference type="NCBI Taxonomy" id="227318"/>
    <lineage>
        <taxon>Bacteria</taxon>
        <taxon>Bacillati</taxon>
        <taxon>Actinomycetota</taxon>
        <taxon>Actinomycetes</taxon>
        <taxon>Micromonosporales</taxon>
        <taxon>Micromonosporaceae</taxon>
        <taxon>Actinocatenispora</taxon>
    </lineage>
</organism>
<dbReference type="AlphaFoldDB" id="A0A7R7I193"/>
<dbReference type="InterPro" id="IPR036661">
    <property type="entry name" value="Luciferase-like_sf"/>
</dbReference>
<dbReference type="PANTHER" id="PTHR42847:SF4">
    <property type="entry name" value="ALKANESULFONATE MONOOXYGENASE-RELATED"/>
    <property type="match status" value="1"/>
</dbReference>
<gene>
    <name evidence="6" type="ORF">Athai_63310</name>
</gene>
<evidence type="ECO:0000256" key="2">
    <source>
        <dbReference type="ARBA" id="ARBA00022643"/>
    </source>
</evidence>
<keyword evidence="7" id="KW-1185">Reference proteome</keyword>
<evidence type="ECO:0000259" key="5">
    <source>
        <dbReference type="Pfam" id="PF00296"/>
    </source>
</evidence>